<dbReference type="AlphaFoldDB" id="A0A0D2LSJ1"/>
<dbReference type="Proteomes" id="UP000054498">
    <property type="component" value="Unassembled WGS sequence"/>
</dbReference>
<sequence length="314" mass="31839">MERQNLVVYAVEGAREVSLGVASGLAFVWTGNLAAPYAGAFLMQALFSGYQRFCLDRQRRRRRAALARMQERSAKMRDAVAAAVASKKAREGAAAAPSADPADGAVGAADERRGAEVPASEPAGSSGGGVEQADERLTPAARVMLSDLEFRRSGGGAAALRDAQREADLAEIRAALADPPAAADPTSSRADGDADQPPGPGGASGSVAAEAEEADARLVALLSDMMRSPEGRGVVRRFKDASGGGGGGAGAAAARGTGGDDVSAYIEGLLSDPDVKARLVRELEARLCEMAEREEEGRRGGGGGGGSSKGGGGE</sequence>
<feature type="region of interest" description="Disordered" evidence="1">
    <location>
        <begin position="236"/>
        <end position="261"/>
    </location>
</feature>
<reference evidence="2 3" key="1">
    <citation type="journal article" date="2013" name="BMC Genomics">
        <title>Reconstruction of the lipid metabolism for the microalga Monoraphidium neglectum from its genome sequence reveals characteristics suitable for biofuel production.</title>
        <authorList>
            <person name="Bogen C."/>
            <person name="Al-Dilaimi A."/>
            <person name="Albersmeier A."/>
            <person name="Wichmann J."/>
            <person name="Grundmann M."/>
            <person name="Rupp O."/>
            <person name="Lauersen K.J."/>
            <person name="Blifernez-Klassen O."/>
            <person name="Kalinowski J."/>
            <person name="Goesmann A."/>
            <person name="Mussgnug J.H."/>
            <person name="Kruse O."/>
        </authorList>
    </citation>
    <scope>NUCLEOTIDE SEQUENCE [LARGE SCALE GENOMIC DNA]</scope>
    <source>
        <strain evidence="2 3">SAG 48.87</strain>
    </source>
</reference>
<accession>A0A0D2LSJ1</accession>
<protein>
    <submittedName>
        <fullName evidence="2">Uncharacterized protein</fullName>
    </submittedName>
</protein>
<name>A0A0D2LSJ1_9CHLO</name>
<dbReference type="GeneID" id="25732844"/>
<keyword evidence="3" id="KW-1185">Reference proteome</keyword>
<proteinExistence type="predicted"/>
<dbReference type="RefSeq" id="XP_013891776.1">
    <property type="nucleotide sequence ID" value="XM_014036322.1"/>
</dbReference>
<dbReference type="EMBL" id="KK105343">
    <property type="protein sequence ID" value="KIY92756.1"/>
    <property type="molecule type" value="Genomic_DNA"/>
</dbReference>
<feature type="compositionally biased region" description="Gly residues" evidence="1">
    <location>
        <begin position="300"/>
        <end position="314"/>
    </location>
</feature>
<gene>
    <name evidence="2" type="ORF">MNEG_15206</name>
</gene>
<evidence type="ECO:0000256" key="1">
    <source>
        <dbReference type="SAM" id="MobiDB-lite"/>
    </source>
</evidence>
<evidence type="ECO:0000313" key="3">
    <source>
        <dbReference type="Proteomes" id="UP000054498"/>
    </source>
</evidence>
<dbReference type="OrthoDB" id="549472at2759"/>
<feature type="compositionally biased region" description="Low complexity" evidence="1">
    <location>
        <begin position="90"/>
        <end position="108"/>
    </location>
</feature>
<feature type="region of interest" description="Disordered" evidence="1">
    <location>
        <begin position="291"/>
        <end position="314"/>
    </location>
</feature>
<evidence type="ECO:0000313" key="2">
    <source>
        <dbReference type="EMBL" id="KIY92756.1"/>
    </source>
</evidence>
<dbReference type="KEGG" id="mng:MNEG_15206"/>
<feature type="region of interest" description="Disordered" evidence="1">
    <location>
        <begin position="179"/>
        <end position="211"/>
    </location>
</feature>
<feature type="region of interest" description="Disordered" evidence="1">
    <location>
        <begin position="90"/>
        <end position="136"/>
    </location>
</feature>
<organism evidence="2 3">
    <name type="scientific">Monoraphidium neglectum</name>
    <dbReference type="NCBI Taxonomy" id="145388"/>
    <lineage>
        <taxon>Eukaryota</taxon>
        <taxon>Viridiplantae</taxon>
        <taxon>Chlorophyta</taxon>
        <taxon>core chlorophytes</taxon>
        <taxon>Chlorophyceae</taxon>
        <taxon>CS clade</taxon>
        <taxon>Sphaeropleales</taxon>
        <taxon>Selenastraceae</taxon>
        <taxon>Monoraphidium</taxon>
    </lineage>
</organism>
<feature type="compositionally biased region" description="Low complexity" evidence="1">
    <location>
        <begin position="179"/>
        <end position="189"/>
    </location>
</feature>